<dbReference type="Pfam" id="PF23305">
    <property type="entry name" value="DUF7082"/>
    <property type="match status" value="1"/>
</dbReference>
<proteinExistence type="predicted"/>
<accession>A0A8F2W4Z5</accession>
<organism evidence="3">
    <name type="scientific">Candidozyma auris</name>
    <name type="common">Yeast</name>
    <name type="synonym">Candida auris</name>
    <dbReference type="NCBI Taxonomy" id="498019"/>
    <lineage>
        <taxon>Eukaryota</taxon>
        <taxon>Fungi</taxon>
        <taxon>Dikarya</taxon>
        <taxon>Ascomycota</taxon>
        <taxon>Saccharomycotina</taxon>
        <taxon>Pichiomycetes</taxon>
        <taxon>Metschnikowiaceae</taxon>
        <taxon>Candidozyma</taxon>
    </lineage>
</organism>
<protein>
    <recommendedName>
        <fullName evidence="2">DUF7082 domain-containing protein</fullName>
    </recommendedName>
</protein>
<feature type="compositionally biased region" description="Low complexity" evidence="1">
    <location>
        <begin position="346"/>
        <end position="358"/>
    </location>
</feature>
<feature type="compositionally biased region" description="Basic and acidic residues" evidence="1">
    <location>
        <begin position="255"/>
        <end position="264"/>
    </location>
</feature>
<feature type="compositionally biased region" description="Basic and acidic residues" evidence="1">
    <location>
        <begin position="386"/>
        <end position="397"/>
    </location>
</feature>
<feature type="region of interest" description="Disordered" evidence="1">
    <location>
        <begin position="450"/>
        <end position="480"/>
    </location>
</feature>
<evidence type="ECO:0000259" key="2">
    <source>
        <dbReference type="Pfam" id="PF23305"/>
    </source>
</evidence>
<dbReference type="PANTHER" id="PTHR39463:SF1">
    <property type="entry name" value="MEDUSA"/>
    <property type="match status" value="1"/>
</dbReference>
<feature type="compositionally biased region" description="Low complexity" evidence="1">
    <location>
        <begin position="450"/>
        <end position="461"/>
    </location>
</feature>
<feature type="compositionally biased region" description="Basic residues" evidence="1">
    <location>
        <begin position="465"/>
        <end position="477"/>
    </location>
</feature>
<feature type="compositionally biased region" description="Polar residues" evidence="1">
    <location>
        <begin position="515"/>
        <end position="536"/>
    </location>
</feature>
<name>A0A8F2W4Z5_CANAR</name>
<evidence type="ECO:0000313" key="3">
    <source>
        <dbReference type="EMBL" id="QWW25879.1"/>
    </source>
</evidence>
<evidence type="ECO:0000256" key="1">
    <source>
        <dbReference type="SAM" id="MobiDB-lite"/>
    </source>
</evidence>
<feature type="region of interest" description="Disordered" evidence="1">
    <location>
        <begin position="237"/>
        <end position="288"/>
    </location>
</feature>
<feature type="region of interest" description="Disordered" evidence="1">
    <location>
        <begin position="314"/>
        <end position="413"/>
    </location>
</feature>
<feature type="domain" description="DUF7082" evidence="2">
    <location>
        <begin position="37"/>
        <end position="191"/>
    </location>
</feature>
<dbReference type="GO" id="GO:0005634">
    <property type="term" value="C:nucleus"/>
    <property type="evidence" value="ECO:0007669"/>
    <property type="project" value="TreeGrafter"/>
</dbReference>
<gene>
    <name evidence="3" type="ORF">CA7LBN_004783</name>
</gene>
<feature type="compositionally biased region" description="Polar residues" evidence="1">
    <location>
        <begin position="265"/>
        <end position="283"/>
    </location>
</feature>
<dbReference type="EMBL" id="CP076755">
    <property type="protein sequence ID" value="QWW25879.1"/>
    <property type="molecule type" value="Genomic_DNA"/>
</dbReference>
<sequence>MNSPTRCGSSSLPTLVRTSTLPSEFIRQHIEIVNTPIQLDVGREVCEMQSSWCKEEQDEERRLVRLIVKRRSYATFAISAEPVAPHSYASDDNSLVISCIRWKEKNICVVTSVDIILVLEHLVGEHFSIEEKSRVRRNLQFLKPYTVTKSSPECRRLFSSLMSMENPRPRNIEKGLKVFEWSNLFVAVNRVLSKYSANPDCSETKKLAALAEKNCSKSSSVSSEIYMDTDAKGKWYPRPGQNAISHSQPYLEPSRGFHEADKYQESTSLQPNAQYSKQSSSGSGAVIHSCTRSHPMTCGSKQSKLDCDLSALDNSENSTSSTDLSLKSKSQTASTSVGASLDEKSFSGGSSSVESGSGRIVDDGFGSEDSNGTRKSNSKRKSGTIPEHEIKDFEESKSTTPVEGNHSSNLKYLPVSKLSTANMKKHDLELAQMDPSERGNTKFTNIGAAAAAEEMSSNTESSESKRRRSSRKKRKSLKLPAITSALDRRFPLPIPKQIELYTQGSDTVHLDPRPYSSNDSSTPISTEESSAESLSR</sequence>
<reference evidence="3" key="1">
    <citation type="submission" date="2021-06" db="EMBL/GenBank/DDBJ databases">
        <title>Candida auris outbreak in lebanese hospital.</title>
        <authorList>
            <person name="Finianos M."/>
        </authorList>
    </citation>
    <scope>NUCLEOTIDE SEQUENCE</scope>
    <source>
        <strain evidence="3">CA7LBN</strain>
    </source>
</reference>
<dbReference type="InterPro" id="IPR055509">
    <property type="entry name" value="DUF7082"/>
</dbReference>
<feature type="compositionally biased region" description="Low complexity" evidence="1">
    <location>
        <begin position="318"/>
        <end position="330"/>
    </location>
</feature>
<feature type="compositionally biased region" description="Polar residues" evidence="1">
    <location>
        <begin position="398"/>
        <end position="410"/>
    </location>
</feature>
<dbReference type="PANTHER" id="PTHR39463">
    <property type="entry name" value="MEDUSA"/>
    <property type="match status" value="1"/>
</dbReference>
<dbReference type="AlphaFoldDB" id="A0A8F2W4Z5"/>
<feature type="region of interest" description="Disordered" evidence="1">
    <location>
        <begin position="497"/>
        <end position="536"/>
    </location>
</feature>
<dbReference type="Proteomes" id="UP000825438">
    <property type="component" value="Chromosome VII"/>
</dbReference>